<dbReference type="EMBL" id="KN818256">
    <property type="protein sequence ID" value="KIL63749.1"/>
    <property type="molecule type" value="Genomic_DNA"/>
</dbReference>
<dbReference type="InParanoid" id="A0A0C2TAK5"/>
<evidence type="ECO:0000313" key="4">
    <source>
        <dbReference type="EMBL" id="KIL63749.1"/>
    </source>
</evidence>
<dbReference type="STRING" id="946122.A0A0C2TAK5"/>
<dbReference type="Pfam" id="PF00400">
    <property type="entry name" value="WD40"/>
    <property type="match status" value="3"/>
</dbReference>
<dbReference type="AlphaFoldDB" id="A0A0C2TAK5"/>
<evidence type="ECO:0000256" key="2">
    <source>
        <dbReference type="ARBA" id="ARBA00022737"/>
    </source>
</evidence>
<dbReference type="InterPro" id="IPR015943">
    <property type="entry name" value="WD40/YVTN_repeat-like_dom_sf"/>
</dbReference>
<accession>A0A0C2TAK5</accession>
<keyword evidence="1 3" id="KW-0853">WD repeat</keyword>
<protein>
    <submittedName>
        <fullName evidence="4">Uncharacterized protein</fullName>
    </submittedName>
</protein>
<feature type="non-terminal residue" evidence="4">
    <location>
        <position position="435"/>
    </location>
</feature>
<dbReference type="SMART" id="SM00320">
    <property type="entry name" value="WD40"/>
    <property type="match status" value="8"/>
</dbReference>
<dbReference type="InterPro" id="IPR050349">
    <property type="entry name" value="WD_LIS1/nudF_dynein_reg"/>
</dbReference>
<feature type="non-terminal residue" evidence="4">
    <location>
        <position position="1"/>
    </location>
</feature>
<feature type="repeat" description="WD" evidence="3">
    <location>
        <begin position="220"/>
        <end position="252"/>
    </location>
</feature>
<keyword evidence="5" id="KW-1185">Reference proteome</keyword>
<dbReference type="HOGENOM" id="CLU_000288_6_19_1"/>
<gene>
    <name evidence="4" type="ORF">M378DRAFT_47722</name>
</gene>
<dbReference type="SUPFAM" id="SSF50978">
    <property type="entry name" value="WD40 repeat-like"/>
    <property type="match status" value="2"/>
</dbReference>
<dbReference type="Gene3D" id="2.130.10.10">
    <property type="entry name" value="YVTN repeat-like/Quinoprotein amine dehydrogenase"/>
    <property type="match status" value="3"/>
</dbReference>
<feature type="repeat" description="WD" evidence="3">
    <location>
        <begin position="83"/>
        <end position="124"/>
    </location>
</feature>
<dbReference type="Proteomes" id="UP000054549">
    <property type="component" value="Unassembled WGS sequence"/>
</dbReference>
<evidence type="ECO:0000313" key="5">
    <source>
        <dbReference type="Proteomes" id="UP000054549"/>
    </source>
</evidence>
<sequence length="435" mass="46770">HGEDIGVIKFSLDGTLLVSCSEEYVDHRIRTQRALKIWDAFTGTPISTIPGHKFAVANDFSVASSEDSAITFYNVNGSAQSAMFTTSSSIQKLALSSECSRVAAALYDGTVWLWDSSNAELINSFDGFEGSLRRPQLQFSTTGTRLAYSSANGTVKLLDVINGRSVADLECGSGRDLYFVFSGDGSRIASRSCDYGLTLWDSESGELIGAVRDVGDVRYALAFSPDCTHLAAGNDNGRMCLWDIRDIEASSSSSKEQATRIIALALSRDCSRLACGFDNGIVELWETSPTKRRIASHRAHTGRVTALEFGPDGCLFTSGSADIKLWNGEDGTLRATLKAPSGLRAVAVSDSVLAAGWDGGVTLWTVDTLNLIHTFEKHGGIASAVSIAENSALVAAAFRHSRVILLDVLNRTTIATFDIPSWIHTITFLPDNSQL</sequence>
<dbReference type="PROSITE" id="PS50082">
    <property type="entry name" value="WD_REPEATS_2"/>
    <property type="match status" value="2"/>
</dbReference>
<evidence type="ECO:0000256" key="1">
    <source>
        <dbReference type="ARBA" id="ARBA00022574"/>
    </source>
</evidence>
<dbReference type="PANTHER" id="PTHR44129">
    <property type="entry name" value="WD REPEAT-CONTAINING PROTEIN POP1"/>
    <property type="match status" value="1"/>
</dbReference>
<evidence type="ECO:0000256" key="3">
    <source>
        <dbReference type="PROSITE-ProRule" id="PRU00221"/>
    </source>
</evidence>
<proteinExistence type="predicted"/>
<dbReference type="InterPro" id="IPR036322">
    <property type="entry name" value="WD40_repeat_dom_sf"/>
</dbReference>
<name>A0A0C2TAK5_AMAMK</name>
<organism evidence="4 5">
    <name type="scientific">Amanita muscaria (strain Koide BX008)</name>
    <dbReference type="NCBI Taxonomy" id="946122"/>
    <lineage>
        <taxon>Eukaryota</taxon>
        <taxon>Fungi</taxon>
        <taxon>Dikarya</taxon>
        <taxon>Basidiomycota</taxon>
        <taxon>Agaricomycotina</taxon>
        <taxon>Agaricomycetes</taxon>
        <taxon>Agaricomycetidae</taxon>
        <taxon>Agaricales</taxon>
        <taxon>Pluteineae</taxon>
        <taxon>Amanitaceae</taxon>
        <taxon>Amanita</taxon>
    </lineage>
</organism>
<keyword evidence="2" id="KW-0677">Repeat</keyword>
<dbReference type="PROSITE" id="PS00678">
    <property type="entry name" value="WD_REPEATS_1"/>
    <property type="match status" value="1"/>
</dbReference>
<dbReference type="InterPro" id="IPR019775">
    <property type="entry name" value="WD40_repeat_CS"/>
</dbReference>
<reference evidence="4 5" key="1">
    <citation type="submission" date="2014-04" db="EMBL/GenBank/DDBJ databases">
        <title>Evolutionary Origins and Diversification of the Mycorrhizal Mutualists.</title>
        <authorList>
            <consortium name="DOE Joint Genome Institute"/>
            <consortium name="Mycorrhizal Genomics Consortium"/>
            <person name="Kohler A."/>
            <person name="Kuo A."/>
            <person name="Nagy L.G."/>
            <person name="Floudas D."/>
            <person name="Copeland A."/>
            <person name="Barry K.W."/>
            <person name="Cichocki N."/>
            <person name="Veneault-Fourrey C."/>
            <person name="LaButti K."/>
            <person name="Lindquist E.A."/>
            <person name="Lipzen A."/>
            <person name="Lundell T."/>
            <person name="Morin E."/>
            <person name="Murat C."/>
            <person name="Riley R."/>
            <person name="Ohm R."/>
            <person name="Sun H."/>
            <person name="Tunlid A."/>
            <person name="Henrissat B."/>
            <person name="Grigoriev I.V."/>
            <person name="Hibbett D.S."/>
            <person name="Martin F."/>
        </authorList>
    </citation>
    <scope>NUCLEOTIDE SEQUENCE [LARGE SCALE GENOMIC DNA]</scope>
    <source>
        <strain evidence="4 5">Koide BX008</strain>
    </source>
</reference>
<dbReference type="OrthoDB" id="3203311at2759"/>
<dbReference type="InterPro" id="IPR001680">
    <property type="entry name" value="WD40_rpt"/>
</dbReference>